<protein>
    <submittedName>
        <fullName evidence="1">Uncharacterized protein</fullName>
    </submittedName>
</protein>
<name>A0A0A9CUI1_ARUDO</name>
<accession>A0A0A9CUI1</accession>
<organism evidence="1">
    <name type="scientific">Arundo donax</name>
    <name type="common">Giant reed</name>
    <name type="synonym">Donax arundinaceus</name>
    <dbReference type="NCBI Taxonomy" id="35708"/>
    <lineage>
        <taxon>Eukaryota</taxon>
        <taxon>Viridiplantae</taxon>
        <taxon>Streptophyta</taxon>
        <taxon>Embryophyta</taxon>
        <taxon>Tracheophyta</taxon>
        <taxon>Spermatophyta</taxon>
        <taxon>Magnoliopsida</taxon>
        <taxon>Liliopsida</taxon>
        <taxon>Poales</taxon>
        <taxon>Poaceae</taxon>
        <taxon>PACMAD clade</taxon>
        <taxon>Arundinoideae</taxon>
        <taxon>Arundineae</taxon>
        <taxon>Arundo</taxon>
    </lineage>
</organism>
<dbReference type="EMBL" id="GBRH01217891">
    <property type="protein sequence ID" value="JAD80004.1"/>
    <property type="molecule type" value="Transcribed_RNA"/>
</dbReference>
<evidence type="ECO:0000313" key="1">
    <source>
        <dbReference type="EMBL" id="JAD80004.1"/>
    </source>
</evidence>
<dbReference type="AlphaFoldDB" id="A0A0A9CUI1"/>
<reference evidence="1" key="2">
    <citation type="journal article" date="2015" name="Data Brief">
        <title>Shoot transcriptome of the giant reed, Arundo donax.</title>
        <authorList>
            <person name="Barrero R.A."/>
            <person name="Guerrero F.D."/>
            <person name="Moolhuijzen P."/>
            <person name="Goolsby J.A."/>
            <person name="Tidwell J."/>
            <person name="Bellgard S.E."/>
            <person name="Bellgard M.I."/>
        </authorList>
    </citation>
    <scope>NUCLEOTIDE SEQUENCE</scope>
    <source>
        <tissue evidence="1">Shoot tissue taken approximately 20 cm above the soil surface</tissue>
    </source>
</reference>
<sequence length="27" mass="2906">MTIQNGDFAAEPLTLIPTSAPRNCCLE</sequence>
<reference evidence="1" key="1">
    <citation type="submission" date="2014-09" db="EMBL/GenBank/DDBJ databases">
        <authorList>
            <person name="Magalhaes I.L.F."/>
            <person name="Oliveira U."/>
            <person name="Santos F.R."/>
            <person name="Vidigal T.H.D.A."/>
            <person name="Brescovit A.D."/>
            <person name="Santos A.J."/>
        </authorList>
    </citation>
    <scope>NUCLEOTIDE SEQUENCE</scope>
    <source>
        <tissue evidence="1">Shoot tissue taken approximately 20 cm above the soil surface</tissue>
    </source>
</reference>
<proteinExistence type="predicted"/>